<dbReference type="CDD" id="cd05263">
    <property type="entry name" value="MupV_like_SDR_e"/>
    <property type="match status" value="1"/>
</dbReference>
<sequence length="684" mass="74192">MPRSCAMRYLVTGGTGFLGRMVLARLLARDDCEAVYALVREGSRDRLLRRLADTEGHEKVVPVVGDLTRPRLGLHDAEVDGLAGRVDHVLHLGAVYDITADDEVNRAANVDGTRGVVEVAARLGASCLHHVSSVAVAGEYAGTFTEDDLDVGQTFGNPYHETKYRAERIVREESTVPWRVYRPAVVVGDSRTGEMDKIDGPYYLLTAISLLGRFAPDNWLSALRIAVPELGATNIVPVDVVADAMVHLVHRPGLDHRAFHLVHPRPQPLSEVYNAFAAALGAPQLQATMPAPVGDLVRRGAAAAQRLAPVAAARDIALAELDIPPEVLPHLTFGARFTTDDTRRALTGSGVTFPEIGDYAPALVAWWREHLDPNRHRRPRPGGPLQGRRVVITGASSGIGRETAFKVARAGGVPLLVARRTEELEEVKREIERDGGQGWVYSCDITDGESVDALVKTMINDHAGPDTGIDMLVNNAGRSIRRGVRLELDRFHDFERTMAINYFGAIRLTLALLPHMLERRFGHVVDISSIGVQTGPPRFSAYVASKAALDAWADIVATEVLGEGVTFTTVHMPLVRTPMIAPTRIYDAFPTDSPEEAADKVMRALIDRPKHVGTLLGTFGAVSGALTPRVKDAVMHVAYRVFPESAAAREGSAPSDHDDARTLDTGPLSRGAQAMARLLPGVHW</sequence>
<dbReference type="PRINTS" id="PR00081">
    <property type="entry name" value="GDHRDH"/>
</dbReference>
<dbReference type="InterPro" id="IPR036291">
    <property type="entry name" value="NAD(P)-bd_dom_sf"/>
</dbReference>
<evidence type="ECO:0000256" key="1">
    <source>
        <dbReference type="ARBA" id="ARBA00006484"/>
    </source>
</evidence>
<dbReference type="Proteomes" id="UP000245639">
    <property type="component" value="Unassembled WGS sequence"/>
</dbReference>
<dbReference type="InterPro" id="IPR002347">
    <property type="entry name" value="SDR_fam"/>
</dbReference>
<dbReference type="PROSITE" id="PS00061">
    <property type="entry name" value="ADH_SHORT"/>
    <property type="match status" value="1"/>
</dbReference>
<dbReference type="GO" id="GO:0016491">
    <property type="term" value="F:oxidoreductase activity"/>
    <property type="evidence" value="ECO:0007669"/>
    <property type="project" value="UniProtKB-KW"/>
</dbReference>
<evidence type="ECO:0000313" key="5">
    <source>
        <dbReference type="EMBL" id="PVZ08254.1"/>
    </source>
</evidence>
<dbReference type="InterPro" id="IPR057313">
    <property type="entry name" value="Maqu_2507-like"/>
</dbReference>
<dbReference type="InterPro" id="IPR020904">
    <property type="entry name" value="Sc_DH/Rdtase_CS"/>
</dbReference>
<evidence type="ECO:0000259" key="4">
    <source>
        <dbReference type="SMART" id="SM00822"/>
    </source>
</evidence>
<dbReference type="Pfam" id="PF00106">
    <property type="entry name" value="adh_short"/>
    <property type="match status" value="1"/>
</dbReference>
<dbReference type="Pfam" id="PF07993">
    <property type="entry name" value="NAD_binding_4"/>
    <property type="match status" value="1"/>
</dbReference>
<comment type="similarity">
    <text evidence="1">Belongs to the short-chain dehydrogenases/reductases (SDR) family.</text>
</comment>
<protein>
    <submittedName>
        <fullName evidence="5">Thioester reductase-like protein</fullName>
    </submittedName>
</protein>
<feature type="domain" description="Ketoreductase" evidence="4">
    <location>
        <begin position="388"/>
        <end position="576"/>
    </location>
</feature>
<evidence type="ECO:0000256" key="3">
    <source>
        <dbReference type="SAM" id="MobiDB-lite"/>
    </source>
</evidence>
<proteinExistence type="inferred from homology"/>
<evidence type="ECO:0000313" key="6">
    <source>
        <dbReference type="Proteomes" id="UP000245639"/>
    </source>
</evidence>
<dbReference type="PANTHER" id="PTHR44196">
    <property type="entry name" value="DEHYDROGENASE/REDUCTASE SDR FAMILY MEMBER 7B"/>
    <property type="match status" value="1"/>
</dbReference>
<feature type="region of interest" description="Disordered" evidence="3">
    <location>
        <begin position="648"/>
        <end position="669"/>
    </location>
</feature>
<organism evidence="5 6">
    <name type="scientific">Actinomycetospora cinnamomea</name>
    <dbReference type="NCBI Taxonomy" id="663609"/>
    <lineage>
        <taxon>Bacteria</taxon>
        <taxon>Bacillati</taxon>
        <taxon>Actinomycetota</taxon>
        <taxon>Actinomycetes</taxon>
        <taxon>Pseudonocardiales</taxon>
        <taxon>Pseudonocardiaceae</taxon>
        <taxon>Actinomycetospora</taxon>
    </lineage>
</organism>
<dbReference type="InterPro" id="IPR057326">
    <property type="entry name" value="KR_dom"/>
</dbReference>
<name>A0A2U1F7V5_9PSEU</name>
<dbReference type="SUPFAM" id="SSF51735">
    <property type="entry name" value="NAD(P)-binding Rossmann-fold domains"/>
    <property type="match status" value="2"/>
</dbReference>
<gene>
    <name evidence="5" type="ORF">C8D89_109139</name>
</gene>
<dbReference type="EMBL" id="QEKW01000009">
    <property type="protein sequence ID" value="PVZ08254.1"/>
    <property type="molecule type" value="Genomic_DNA"/>
</dbReference>
<keyword evidence="6" id="KW-1185">Reference proteome</keyword>
<dbReference type="NCBIfam" id="NF005539">
    <property type="entry name" value="PRK07201.1"/>
    <property type="match status" value="1"/>
</dbReference>
<dbReference type="PANTHER" id="PTHR44196:SF1">
    <property type="entry name" value="DEHYDROGENASE_REDUCTASE SDR FAMILY MEMBER 7B"/>
    <property type="match status" value="1"/>
</dbReference>
<dbReference type="CDD" id="cd05233">
    <property type="entry name" value="SDR_c"/>
    <property type="match status" value="1"/>
</dbReference>
<dbReference type="PRINTS" id="PR00080">
    <property type="entry name" value="SDRFAMILY"/>
</dbReference>
<evidence type="ECO:0000256" key="2">
    <source>
        <dbReference type="ARBA" id="ARBA00023002"/>
    </source>
</evidence>
<keyword evidence="2" id="KW-0560">Oxidoreductase</keyword>
<dbReference type="AlphaFoldDB" id="A0A2U1F7V5"/>
<dbReference type="InterPro" id="IPR013120">
    <property type="entry name" value="FAR_NAD-bd"/>
</dbReference>
<reference evidence="5 6" key="1">
    <citation type="submission" date="2018-04" db="EMBL/GenBank/DDBJ databases">
        <title>Genomic Encyclopedia of Type Strains, Phase IV (KMG-IV): sequencing the most valuable type-strain genomes for metagenomic binning, comparative biology and taxonomic classification.</title>
        <authorList>
            <person name="Goeker M."/>
        </authorList>
    </citation>
    <scope>NUCLEOTIDE SEQUENCE [LARGE SCALE GENOMIC DNA]</scope>
    <source>
        <strain evidence="5 6">DSM 45771</strain>
    </source>
</reference>
<dbReference type="GO" id="GO:0016020">
    <property type="term" value="C:membrane"/>
    <property type="evidence" value="ECO:0007669"/>
    <property type="project" value="TreeGrafter"/>
</dbReference>
<accession>A0A2U1F7V5</accession>
<comment type="caution">
    <text evidence="5">The sequence shown here is derived from an EMBL/GenBank/DDBJ whole genome shotgun (WGS) entry which is preliminary data.</text>
</comment>
<dbReference type="Gene3D" id="3.40.50.720">
    <property type="entry name" value="NAD(P)-binding Rossmann-like Domain"/>
    <property type="match status" value="2"/>
</dbReference>
<dbReference type="SMART" id="SM00822">
    <property type="entry name" value="PKS_KR"/>
    <property type="match status" value="1"/>
</dbReference>